<name>A0A7Y2RIL4_9GAMM</name>
<dbReference type="AlphaFoldDB" id="A0A7Y2RIL4"/>
<protein>
    <submittedName>
        <fullName evidence="3">N-acetyltransferase</fullName>
    </submittedName>
</protein>
<organism evidence="3 5">
    <name type="scientific">Acinetobacter terrae</name>
    <dbReference type="NCBI Taxonomy" id="2731247"/>
    <lineage>
        <taxon>Bacteria</taxon>
        <taxon>Pseudomonadati</taxon>
        <taxon>Pseudomonadota</taxon>
        <taxon>Gammaproteobacteria</taxon>
        <taxon>Moraxellales</taxon>
        <taxon>Moraxellaceae</taxon>
        <taxon>Acinetobacter</taxon>
        <taxon>Acinetobacter Taxon 24</taxon>
    </lineage>
</organism>
<dbReference type="InterPro" id="IPR031165">
    <property type="entry name" value="GNAT_YJDJ"/>
</dbReference>
<dbReference type="Gene3D" id="3.40.630.30">
    <property type="match status" value="1"/>
</dbReference>
<feature type="domain" description="N-acetyltransferase" evidence="1">
    <location>
        <begin position="7"/>
        <end position="94"/>
    </location>
</feature>
<dbReference type="RefSeq" id="WP_067723851.1">
    <property type="nucleotide sequence ID" value="NZ_JABERH010000033.1"/>
</dbReference>
<accession>A0A7Y2RIL4</accession>
<evidence type="ECO:0000313" key="5">
    <source>
        <dbReference type="Proteomes" id="UP000569202"/>
    </source>
</evidence>
<dbReference type="EMBL" id="JABERH010000033">
    <property type="protein sequence ID" value="NNH39775.1"/>
    <property type="molecule type" value="Genomic_DNA"/>
</dbReference>
<evidence type="ECO:0000259" key="1">
    <source>
        <dbReference type="PROSITE" id="PS51729"/>
    </source>
</evidence>
<evidence type="ECO:0000313" key="3">
    <source>
        <dbReference type="EMBL" id="NNH79136.1"/>
    </source>
</evidence>
<sequence length="94" mass="10608">MLEIKQKNDGKKGEFYIGDNGQHLAEMVYTWAGENVFIIEHTDVDDAMRGQGVGNKLLERVVAFAREKNVKIIPLCPFAKSVFDKDSSIHDVLK</sequence>
<dbReference type="Proteomes" id="UP000569202">
    <property type="component" value="Unassembled WGS sequence"/>
</dbReference>
<dbReference type="PANTHER" id="PTHR31435:SF10">
    <property type="entry name" value="BSR4717 PROTEIN"/>
    <property type="match status" value="1"/>
</dbReference>
<dbReference type="SUPFAM" id="SSF55729">
    <property type="entry name" value="Acyl-CoA N-acyltransferases (Nat)"/>
    <property type="match status" value="1"/>
</dbReference>
<dbReference type="CDD" id="cd04301">
    <property type="entry name" value="NAT_SF"/>
    <property type="match status" value="1"/>
</dbReference>
<dbReference type="GO" id="GO:0016740">
    <property type="term" value="F:transferase activity"/>
    <property type="evidence" value="ECO:0007669"/>
    <property type="project" value="UniProtKB-KW"/>
</dbReference>
<dbReference type="PANTHER" id="PTHR31435">
    <property type="entry name" value="PROTEIN NATD1"/>
    <property type="match status" value="1"/>
</dbReference>
<dbReference type="Pfam" id="PF14542">
    <property type="entry name" value="Acetyltransf_CG"/>
    <property type="match status" value="1"/>
</dbReference>
<dbReference type="PROSITE" id="PS51729">
    <property type="entry name" value="GNAT_YJDJ"/>
    <property type="match status" value="1"/>
</dbReference>
<dbReference type="Proteomes" id="UP000532147">
    <property type="component" value="Unassembled WGS sequence"/>
</dbReference>
<gene>
    <name evidence="2" type="ORF">HLH11_14280</name>
    <name evidence="3" type="ORF">HLH17_16085</name>
</gene>
<proteinExistence type="predicted"/>
<evidence type="ECO:0000313" key="4">
    <source>
        <dbReference type="Proteomes" id="UP000532147"/>
    </source>
</evidence>
<evidence type="ECO:0000313" key="2">
    <source>
        <dbReference type="EMBL" id="NNH39775.1"/>
    </source>
</evidence>
<dbReference type="EMBL" id="JABERL010000066">
    <property type="protein sequence ID" value="NNH79136.1"/>
    <property type="molecule type" value="Genomic_DNA"/>
</dbReference>
<reference evidence="4 5" key="1">
    <citation type="submission" date="2020-04" db="EMBL/GenBank/DDBJ databases">
        <title>Acinetobacter Taxon 24.</title>
        <authorList>
            <person name="Nemec A."/>
            <person name="Radolfova-Krizova L."/>
            <person name="Higgins P.G."/>
            <person name="Spanelova P."/>
        </authorList>
    </citation>
    <scope>NUCLEOTIDE SEQUENCE [LARGE SCALE GENOMIC DNA]</scope>
    <source>
        <strain evidence="2 4">ANC 4280</strain>
        <strain evidence="3 5">ANC 5380</strain>
    </source>
</reference>
<keyword evidence="3" id="KW-0808">Transferase</keyword>
<comment type="caution">
    <text evidence="3">The sequence shown here is derived from an EMBL/GenBank/DDBJ whole genome shotgun (WGS) entry which is preliminary data.</text>
</comment>
<dbReference type="InterPro" id="IPR045057">
    <property type="entry name" value="Gcn5-rel_NAT"/>
</dbReference>
<dbReference type="InterPro" id="IPR016181">
    <property type="entry name" value="Acyl_CoA_acyltransferase"/>
</dbReference>